<dbReference type="SUPFAM" id="SSF53800">
    <property type="entry name" value="Chelatase"/>
    <property type="match status" value="1"/>
</dbReference>
<accession>M1PLI6</accession>
<name>M1PLI6_DESSD</name>
<dbReference type="Pfam" id="PF06180">
    <property type="entry name" value="CbiK"/>
    <property type="match status" value="1"/>
</dbReference>
<keyword evidence="2" id="KW-1185">Reference proteome</keyword>
<protein>
    <submittedName>
        <fullName evidence="1">Cobalamin biosynthesis protein CbiK, Co2+ chelatase</fullName>
        <ecNumber evidence="1">4.99.1.3</ecNumber>
    </submittedName>
</protein>
<dbReference type="EMBL" id="CP003985">
    <property type="protein sequence ID" value="AGF77331.1"/>
    <property type="molecule type" value="Genomic_DNA"/>
</dbReference>
<dbReference type="HOGENOM" id="CLU_036584_1_1_7"/>
<dbReference type="RefSeq" id="WP_015403027.1">
    <property type="nucleotide sequence ID" value="NC_020304.1"/>
</dbReference>
<dbReference type="STRING" id="1167006.UWK_00753"/>
<dbReference type="eggNOG" id="COG4822">
    <property type="taxonomic scope" value="Bacteria"/>
</dbReference>
<evidence type="ECO:0000313" key="2">
    <source>
        <dbReference type="Proteomes" id="UP000011721"/>
    </source>
</evidence>
<organism evidence="1 2">
    <name type="scientific">Desulfocapsa sulfexigens (strain DSM 10523 / SB164P1)</name>
    <dbReference type="NCBI Taxonomy" id="1167006"/>
    <lineage>
        <taxon>Bacteria</taxon>
        <taxon>Pseudomonadati</taxon>
        <taxon>Thermodesulfobacteriota</taxon>
        <taxon>Desulfobulbia</taxon>
        <taxon>Desulfobulbales</taxon>
        <taxon>Desulfocapsaceae</taxon>
        <taxon>Desulfocapsa</taxon>
    </lineage>
</organism>
<keyword evidence="1" id="KW-0456">Lyase</keyword>
<dbReference type="Proteomes" id="UP000011721">
    <property type="component" value="Chromosome"/>
</dbReference>
<dbReference type="EC" id="4.99.1.3" evidence="1"/>
<dbReference type="GO" id="GO:0019251">
    <property type="term" value="P:anaerobic cobalamin biosynthetic process"/>
    <property type="evidence" value="ECO:0007669"/>
    <property type="project" value="InterPro"/>
</dbReference>
<dbReference type="Gene3D" id="3.40.50.1400">
    <property type="match status" value="2"/>
</dbReference>
<dbReference type="InterPro" id="IPR010388">
    <property type="entry name" value="Anaerobic_Co-chelatase"/>
</dbReference>
<evidence type="ECO:0000313" key="1">
    <source>
        <dbReference type="EMBL" id="AGF77331.1"/>
    </source>
</evidence>
<gene>
    <name evidence="1" type="ordered locus">UWK_00753</name>
</gene>
<dbReference type="AlphaFoldDB" id="M1PLI6"/>
<dbReference type="OrthoDB" id="9770331at2"/>
<sequence length="285" mass="32342">MHQYGYIGRKLRVPKLKNKPAIIMVTFGTSSQAERPLGLFQQQVEKQFGEYETFWAYSSNIICRKKKLPSLQQTLATVEAAGFRKAVVQPLHIFPGTEYQQMAETCEYFPGIRVFLSETLLHRWSFVKETLAVVEKEFLAPAEGLNILALHGTPLVADPVNSGYLGLEKLVTDRYPNVLAASLEGVPDSDAVFAGIQNKNMAEKYRQIKIIPMMYLAGMHAEEDLMAPKKVDSWRVILESMGFAVECPMVQHGKKDFFKGLAYYPEIISFFTDRLQRTLEIAETY</sequence>
<reference evidence="2" key="1">
    <citation type="journal article" date="2013" name="Stand. Genomic Sci.">
        <title>Complete genome sequence of Desulfocapsa sulfexigens, a marine deltaproteobacterium specialized in disproportionating inorganic sulfur compounds.</title>
        <authorList>
            <person name="Finster K.W."/>
            <person name="Kjeldsen K.U."/>
            <person name="Kube M."/>
            <person name="Reinhardt R."/>
            <person name="Mussmann M."/>
            <person name="Amann R."/>
            <person name="Schreiber L."/>
        </authorList>
    </citation>
    <scope>NUCLEOTIDE SEQUENCE [LARGE SCALE GENOMIC DNA]</scope>
    <source>
        <strain evidence="2">DSM 10523 / SB164P1</strain>
    </source>
</reference>
<dbReference type="GO" id="GO:0016852">
    <property type="term" value="F:sirohydrochlorin cobaltochelatase activity"/>
    <property type="evidence" value="ECO:0007669"/>
    <property type="project" value="UniProtKB-EC"/>
</dbReference>
<proteinExistence type="predicted"/>
<dbReference type="KEGG" id="dsf:UWK_00753"/>